<name>A0A246HSG7_STEMA</name>
<protein>
    <submittedName>
        <fullName evidence="1">Uncharacterized protein</fullName>
    </submittedName>
</protein>
<organism evidence="1 2">
    <name type="scientific">Stenotrophomonas maltophilia</name>
    <name type="common">Pseudomonas maltophilia</name>
    <name type="synonym">Xanthomonas maltophilia</name>
    <dbReference type="NCBI Taxonomy" id="40324"/>
    <lineage>
        <taxon>Bacteria</taxon>
        <taxon>Pseudomonadati</taxon>
        <taxon>Pseudomonadota</taxon>
        <taxon>Gammaproteobacteria</taxon>
        <taxon>Lysobacterales</taxon>
        <taxon>Lysobacteraceae</taxon>
        <taxon>Stenotrophomonas</taxon>
        <taxon>Stenotrophomonas maltophilia group</taxon>
    </lineage>
</organism>
<comment type="caution">
    <text evidence="1">The sequence shown here is derived from an EMBL/GenBank/DDBJ whole genome shotgun (WGS) entry which is preliminary data.</text>
</comment>
<gene>
    <name evidence="1" type="ORF">CEE60_02850</name>
</gene>
<sequence>MDKPTLTKEEPFSLIPSQDNAPVFRVCAGIDTAHTTLKASIYFDFVQRQLSNLNSGDITDDDMFVLADLLEMVKALRSASGVR</sequence>
<dbReference type="EMBL" id="NIVS01000007">
    <property type="protein sequence ID" value="OWQ56430.1"/>
    <property type="molecule type" value="Genomic_DNA"/>
</dbReference>
<proteinExistence type="predicted"/>
<dbReference type="AlphaFoldDB" id="A0A246HSG7"/>
<evidence type="ECO:0000313" key="2">
    <source>
        <dbReference type="Proteomes" id="UP000198157"/>
    </source>
</evidence>
<dbReference type="Proteomes" id="UP000198157">
    <property type="component" value="Unassembled WGS sequence"/>
</dbReference>
<evidence type="ECO:0000313" key="1">
    <source>
        <dbReference type="EMBL" id="OWQ56430.1"/>
    </source>
</evidence>
<accession>A0A246HSG7</accession>
<dbReference type="OrthoDB" id="9983312at2"/>
<reference evidence="1 2" key="1">
    <citation type="submission" date="2017-06" db="EMBL/GenBank/DDBJ databases">
        <authorList>
            <person name="Kim H.J."/>
            <person name="Triplett B.A."/>
        </authorList>
    </citation>
    <scope>NUCLEOTIDE SEQUENCE [LARGE SCALE GENOMIC DNA]</scope>
    <source>
        <strain evidence="1 2">13146</strain>
    </source>
</reference>